<keyword evidence="4" id="KW-1185">Reference proteome</keyword>
<sequence>MTTDPNQGPEPAPTAELPGGETSDSPREEASPTLRVASYNLRALQDDVGAAAAVVRAIDPDVLLLQEVPRYPGSSYKIADFARRCDLLWSGRTRLVSGTAIMTSLRVIATDSTDRALPVKRGRGKRSLNPRCYTVAQVKRPGGRDATVVSVHLPLFPDERLIHTRLVLAELAKNPRLADGPFVVGGDFNESTDGEAWHLLGERLRLVSAEEPTFPSSRPRTFIDAVFASTEIAEELVHRPVELDPTVLAAATDHRPVWADLRI</sequence>
<gene>
    <name evidence="3" type="ORF">FB467_1748</name>
</gene>
<evidence type="ECO:0000259" key="2">
    <source>
        <dbReference type="Pfam" id="PF03372"/>
    </source>
</evidence>
<feature type="region of interest" description="Disordered" evidence="1">
    <location>
        <begin position="1"/>
        <end position="30"/>
    </location>
</feature>
<dbReference type="InterPro" id="IPR005135">
    <property type="entry name" value="Endo/exonuclease/phosphatase"/>
</dbReference>
<keyword evidence="3" id="KW-0378">Hydrolase</keyword>
<dbReference type="Pfam" id="PF03372">
    <property type="entry name" value="Exo_endo_phos"/>
    <property type="match status" value="1"/>
</dbReference>
<dbReference type="SUPFAM" id="SSF56219">
    <property type="entry name" value="DNase I-like"/>
    <property type="match status" value="1"/>
</dbReference>
<proteinExistence type="predicted"/>
<dbReference type="EMBL" id="VFOP01000001">
    <property type="protein sequence ID" value="TQL50635.1"/>
    <property type="molecule type" value="Genomic_DNA"/>
</dbReference>
<evidence type="ECO:0000313" key="4">
    <source>
        <dbReference type="Proteomes" id="UP000319516"/>
    </source>
</evidence>
<dbReference type="GO" id="GO:0004527">
    <property type="term" value="F:exonuclease activity"/>
    <property type="evidence" value="ECO:0007669"/>
    <property type="project" value="UniProtKB-KW"/>
</dbReference>
<keyword evidence="3" id="KW-0540">Nuclease</keyword>
<dbReference type="GO" id="GO:0004519">
    <property type="term" value="F:endonuclease activity"/>
    <property type="evidence" value="ECO:0007669"/>
    <property type="project" value="UniProtKB-KW"/>
</dbReference>
<organism evidence="3 4">
    <name type="scientific">Ornithinicoccus hortensis</name>
    <dbReference type="NCBI Taxonomy" id="82346"/>
    <lineage>
        <taxon>Bacteria</taxon>
        <taxon>Bacillati</taxon>
        <taxon>Actinomycetota</taxon>
        <taxon>Actinomycetes</taxon>
        <taxon>Micrococcales</taxon>
        <taxon>Intrasporangiaceae</taxon>
        <taxon>Ornithinicoccus</taxon>
    </lineage>
</organism>
<dbReference type="AlphaFoldDB" id="A0A542YR99"/>
<keyword evidence="3" id="KW-0255">Endonuclease</keyword>
<dbReference type="RefSeq" id="WP_141784746.1">
    <property type="nucleotide sequence ID" value="NZ_BAAAIK010000002.1"/>
</dbReference>
<accession>A0A542YR99</accession>
<dbReference type="OrthoDB" id="3820230at2"/>
<name>A0A542YR99_9MICO</name>
<dbReference type="InterPro" id="IPR036691">
    <property type="entry name" value="Endo/exonu/phosph_ase_sf"/>
</dbReference>
<evidence type="ECO:0000313" key="3">
    <source>
        <dbReference type="EMBL" id="TQL50635.1"/>
    </source>
</evidence>
<dbReference type="Proteomes" id="UP000319516">
    <property type="component" value="Unassembled WGS sequence"/>
</dbReference>
<evidence type="ECO:0000256" key="1">
    <source>
        <dbReference type="SAM" id="MobiDB-lite"/>
    </source>
</evidence>
<reference evidence="3 4" key="1">
    <citation type="submission" date="2019-06" db="EMBL/GenBank/DDBJ databases">
        <title>Sequencing the genomes of 1000 actinobacteria strains.</title>
        <authorList>
            <person name="Klenk H.-P."/>
        </authorList>
    </citation>
    <scope>NUCLEOTIDE SEQUENCE [LARGE SCALE GENOMIC DNA]</scope>
    <source>
        <strain evidence="3 4">DSM 12335</strain>
    </source>
</reference>
<dbReference type="Gene3D" id="3.60.10.10">
    <property type="entry name" value="Endonuclease/exonuclease/phosphatase"/>
    <property type="match status" value="1"/>
</dbReference>
<feature type="domain" description="Endonuclease/exonuclease/phosphatase" evidence="2">
    <location>
        <begin position="37"/>
        <end position="254"/>
    </location>
</feature>
<protein>
    <submittedName>
        <fullName evidence="3">Endonuclease/exonuclease/phosphatase family metal-dependent hydrolase</fullName>
    </submittedName>
</protein>
<keyword evidence="3" id="KW-0269">Exonuclease</keyword>
<comment type="caution">
    <text evidence="3">The sequence shown here is derived from an EMBL/GenBank/DDBJ whole genome shotgun (WGS) entry which is preliminary data.</text>
</comment>